<evidence type="ECO:0000259" key="6">
    <source>
        <dbReference type="Pfam" id="PF08281"/>
    </source>
</evidence>
<keyword evidence="3" id="KW-0731">Sigma factor</keyword>
<dbReference type="SUPFAM" id="SSF88946">
    <property type="entry name" value="Sigma2 domain of RNA polymerase sigma factors"/>
    <property type="match status" value="1"/>
</dbReference>
<dbReference type="KEGG" id="kbs:EPA93_28510"/>
<dbReference type="InterPro" id="IPR007627">
    <property type="entry name" value="RNA_pol_sigma70_r2"/>
</dbReference>
<organism evidence="7 8">
    <name type="scientific">Ktedonosporobacter rubrisoli</name>
    <dbReference type="NCBI Taxonomy" id="2509675"/>
    <lineage>
        <taxon>Bacteria</taxon>
        <taxon>Bacillati</taxon>
        <taxon>Chloroflexota</taxon>
        <taxon>Ktedonobacteria</taxon>
        <taxon>Ktedonobacterales</taxon>
        <taxon>Ktedonosporobacteraceae</taxon>
        <taxon>Ktedonosporobacter</taxon>
    </lineage>
</organism>
<name>A0A4P6JVL9_KTERU</name>
<dbReference type="InterPro" id="IPR039425">
    <property type="entry name" value="RNA_pol_sigma-70-like"/>
</dbReference>
<evidence type="ECO:0000313" key="7">
    <source>
        <dbReference type="EMBL" id="QBD79707.1"/>
    </source>
</evidence>
<dbReference type="InterPro" id="IPR014284">
    <property type="entry name" value="RNA_pol_sigma-70_dom"/>
</dbReference>
<accession>A0A4P6JVL9</accession>
<dbReference type="Gene3D" id="1.10.1740.10">
    <property type="match status" value="1"/>
</dbReference>
<dbReference type="Pfam" id="PF04542">
    <property type="entry name" value="Sigma70_r2"/>
    <property type="match status" value="1"/>
</dbReference>
<dbReference type="PANTHER" id="PTHR43133">
    <property type="entry name" value="RNA POLYMERASE ECF-TYPE SIGMA FACTO"/>
    <property type="match status" value="1"/>
</dbReference>
<dbReference type="GO" id="GO:0016987">
    <property type="term" value="F:sigma factor activity"/>
    <property type="evidence" value="ECO:0007669"/>
    <property type="project" value="UniProtKB-KW"/>
</dbReference>
<dbReference type="OrthoDB" id="9780326at2"/>
<keyword evidence="8" id="KW-1185">Reference proteome</keyword>
<dbReference type="GO" id="GO:0003677">
    <property type="term" value="F:DNA binding"/>
    <property type="evidence" value="ECO:0007669"/>
    <property type="project" value="InterPro"/>
</dbReference>
<dbReference type="CDD" id="cd06171">
    <property type="entry name" value="Sigma70_r4"/>
    <property type="match status" value="1"/>
</dbReference>
<dbReference type="SUPFAM" id="SSF88659">
    <property type="entry name" value="Sigma3 and sigma4 domains of RNA polymerase sigma factors"/>
    <property type="match status" value="1"/>
</dbReference>
<dbReference type="Pfam" id="PF08281">
    <property type="entry name" value="Sigma70_r4_2"/>
    <property type="match status" value="1"/>
</dbReference>
<dbReference type="InterPro" id="IPR013325">
    <property type="entry name" value="RNA_pol_sigma_r2"/>
</dbReference>
<keyword evidence="2" id="KW-0805">Transcription regulation</keyword>
<dbReference type="Proteomes" id="UP000290365">
    <property type="component" value="Chromosome"/>
</dbReference>
<evidence type="ECO:0000256" key="4">
    <source>
        <dbReference type="ARBA" id="ARBA00023163"/>
    </source>
</evidence>
<dbReference type="GO" id="GO:0006352">
    <property type="term" value="P:DNA-templated transcription initiation"/>
    <property type="evidence" value="ECO:0007669"/>
    <property type="project" value="InterPro"/>
</dbReference>
<feature type="domain" description="RNA polymerase sigma factor 70 region 4 type 2" evidence="6">
    <location>
        <begin position="139"/>
        <end position="189"/>
    </location>
</feature>
<reference evidence="7 8" key="1">
    <citation type="submission" date="2019-01" db="EMBL/GenBank/DDBJ databases">
        <title>Ktedonosporobacter rubrisoli SCAWS-G2.</title>
        <authorList>
            <person name="Huang Y."/>
            <person name="Yan B."/>
        </authorList>
    </citation>
    <scope>NUCLEOTIDE SEQUENCE [LARGE SCALE GENOMIC DNA]</scope>
    <source>
        <strain evidence="7 8">SCAWS-G2</strain>
    </source>
</reference>
<evidence type="ECO:0000256" key="3">
    <source>
        <dbReference type="ARBA" id="ARBA00023082"/>
    </source>
</evidence>
<dbReference type="PANTHER" id="PTHR43133:SF51">
    <property type="entry name" value="RNA POLYMERASE SIGMA FACTOR"/>
    <property type="match status" value="1"/>
</dbReference>
<protein>
    <submittedName>
        <fullName evidence="7">RNA polymerase sigma factor</fullName>
    </submittedName>
</protein>
<evidence type="ECO:0000313" key="8">
    <source>
        <dbReference type="Proteomes" id="UP000290365"/>
    </source>
</evidence>
<feature type="domain" description="RNA polymerase sigma-70 region 2" evidence="5">
    <location>
        <begin position="25"/>
        <end position="91"/>
    </location>
</feature>
<sequence>MAVTEVKGAEVARLQAKDAQAFCTLIERLQQPITRYLYHLVGDREMALDLAQDTFLQIYKEIGKTSADLALDAWVYRIATNYALRYLNRRRLLKFVSFLPLAATERSGNSSETSYEERRFLAQALVSPSIEDQAETRILVEQALSSLKPKDAACLQLHYGNGFTYEQISKILASSPEAVRKRVSRGVKKFRAIYGSAPAPQGKGQASGTQNRQALCQQSQAVGKDGLAARYWSPKST</sequence>
<evidence type="ECO:0000256" key="2">
    <source>
        <dbReference type="ARBA" id="ARBA00023015"/>
    </source>
</evidence>
<dbReference type="Gene3D" id="1.10.10.10">
    <property type="entry name" value="Winged helix-like DNA-binding domain superfamily/Winged helix DNA-binding domain"/>
    <property type="match status" value="1"/>
</dbReference>
<dbReference type="InterPro" id="IPR036388">
    <property type="entry name" value="WH-like_DNA-bd_sf"/>
</dbReference>
<dbReference type="NCBIfam" id="TIGR02937">
    <property type="entry name" value="sigma70-ECF"/>
    <property type="match status" value="1"/>
</dbReference>
<gene>
    <name evidence="7" type="ORF">EPA93_28510</name>
</gene>
<comment type="similarity">
    <text evidence="1">Belongs to the sigma-70 factor family. ECF subfamily.</text>
</comment>
<dbReference type="InterPro" id="IPR013249">
    <property type="entry name" value="RNA_pol_sigma70_r4_t2"/>
</dbReference>
<dbReference type="InterPro" id="IPR013324">
    <property type="entry name" value="RNA_pol_sigma_r3/r4-like"/>
</dbReference>
<evidence type="ECO:0000256" key="1">
    <source>
        <dbReference type="ARBA" id="ARBA00010641"/>
    </source>
</evidence>
<dbReference type="EMBL" id="CP035758">
    <property type="protein sequence ID" value="QBD79707.1"/>
    <property type="molecule type" value="Genomic_DNA"/>
</dbReference>
<evidence type="ECO:0000259" key="5">
    <source>
        <dbReference type="Pfam" id="PF04542"/>
    </source>
</evidence>
<proteinExistence type="inferred from homology"/>
<dbReference type="AlphaFoldDB" id="A0A4P6JVL9"/>
<keyword evidence="4" id="KW-0804">Transcription</keyword>